<keyword evidence="13" id="KW-1185">Reference proteome</keyword>
<proteinExistence type="inferred from homology"/>
<evidence type="ECO:0000259" key="11">
    <source>
        <dbReference type="Pfam" id="PF01370"/>
    </source>
</evidence>
<dbReference type="Gene3D" id="3.40.50.720">
    <property type="entry name" value="NAD(P)-binding Rossmann-like Domain"/>
    <property type="match status" value="1"/>
</dbReference>
<dbReference type="InterPro" id="IPR001509">
    <property type="entry name" value="Epimerase_deHydtase"/>
</dbReference>
<comment type="caution">
    <text evidence="12">The sequence shown here is derived from an EMBL/GenBank/DDBJ whole genome shotgun (WGS) entry which is preliminary data.</text>
</comment>
<comment type="catalytic activity">
    <reaction evidence="1 10">
        <text>UDP-alpha-D-glucose = UDP-alpha-D-galactose</text>
        <dbReference type="Rhea" id="RHEA:22168"/>
        <dbReference type="ChEBI" id="CHEBI:58885"/>
        <dbReference type="ChEBI" id="CHEBI:66914"/>
        <dbReference type="EC" id="5.1.3.2"/>
    </reaction>
</comment>
<evidence type="ECO:0000313" key="13">
    <source>
        <dbReference type="Proteomes" id="UP000618591"/>
    </source>
</evidence>
<protein>
    <recommendedName>
        <fullName evidence="6 10">UDP-glucose 4-epimerase</fullName>
        <ecNumber evidence="5 10">5.1.3.2</ecNumber>
    </recommendedName>
</protein>
<gene>
    <name evidence="12" type="ORF">GCM10011395_00570</name>
</gene>
<name>A0ABQ1FZ97_9SPHN</name>
<reference evidence="13" key="1">
    <citation type="journal article" date="2019" name="Int. J. Syst. Evol. Microbiol.">
        <title>The Global Catalogue of Microorganisms (GCM) 10K type strain sequencing project: providing services to taxonomists for standard genome sequencing and annotation.</title>
        <authorList>
            <consortium name="The Broad Institute Genomics Platform"/>
            <consortium name="The Broad Institute Genome Sequencing Center for Infectious Disease"/>
            <person name="Wu L."/>
            <person name="Ma J."/>
        </authorList>
    </citation>
    <scope>NUCLEOTIDE SEQUENCE [LARGE SCALE GENOMIC DNA]</scope>
    <source>
        <strain evidence="13">CGMCC 1.10106</strain>
    </source>
</reference>
<sequence length="334" mass="35511">MRILVTGGAGYIGSHTCKRLKACGHDPIVFDNLSTGHRSFVRFGPLVEGDLNDRAALDRAFAEHRPDAIIHFAASAYVGESVQDPLKYYRNNVGGTCNLLTAAVAHGVRDIIFSSSCATYGTPASVPIVETMPQAPINPYGDTKLVGESMLRAATAAYGMRCIALRYFNAAGADLDGELGEAHDPETHAIPLILAAARGTIPAFSVFGTDYATPDGSCVRDFLHVADLADAHVRAVEALQRLDGFTAINLGTGTGHSVLELIATVERVTERRVPVVRGPRRSGDPAALVADATLAADLLGWSPRHAALDTIIRSAWDWMHNPLHPLGNGTRDAG</sequence>
<dbReference type="EC" id="5.1.3.2" evidence="5 10"/>
<dbReference type="Pfam" id="PF01370">
    <property type="entry name" value="Epimerase"/>
    <property type="match status" value="1"/>
</dbReference>
<keyword evidence="7 10" id="KW-0520">NAD</keyword>
<dbReference type="CDD" id="cd05247">
    <property type="entry name" value="UDP_G4E_1_SDR_e"/>
    <property type="match status" value="1"/>
</dbReference>
<comment type="similarity">
    <text evidence="4 10">Belongs to the NAD(P)-dependent epimerase/dehydratase family.</text>
</comment>
<dbReference type="SUPFAM" id="SSF51735">
    <property type="entry name" value="NAD(P)-binding Rossmann-fold domains"/>
    <property type="match status" value="1"/>
</dbReference>
<evidence type="ECO:0000256" key="1">
    <source>
        <dbReference type="ARBA" id="ARBA00000083"/>
    </source>
</evidence>
<keyword evidence="9 10" id="KW-0119">Carbohydrate metabolism</keyword>
<evidence type="ECO:0000256" key="4">
    <source>
        <dbReference type="ARBA" id="ARBA00007637"/>
    </source>
</evidence>
<dbReference type="PANTHER" id="PTHR43725">
    <property type="entry name" value="UDP-GLUCOSE 4-EPIMERASE"/>
    <property type="match status" value="1"/>
</dbReference>
<evidence type="ECO:0000256" key="3">
    <source>
        <dbReference type="ARBA" id="ARBA00004947"/>
    </source>
</evidence>
<dbReference type="InterPro" id="IPR036291">
    <property type="entry name" value="NAD(P)-bd_dom_sf"/>
</dbReference>
<organism evidence="12 13">
    <name type="scientific">Sphingomonas psychrolutea</name>
    <dbReference type="NCBI Taxonomy" id="1259676"/>
    <lineage>
        <taxon>Bacteria</taxon>
        <taxon>Pseudomonadati</taxon>
        <taxon>Pseudomonadota</taxon>
        <taxon>Alphaproteobacteria</taxon>
        <taxon>Sphingomonadales</taxon>
        <taxon>Sphingomonadaceae</taxon>
        <taxon>Sphingomonas</taxon>
    </lineage>
</organism>
<accession>A0ABQ1FZ97</accession>
<evidence type="ECO:0000256" key="10">
    <source>
        <dbReference type="RuleBase" id="RU366046"/>
    </source>
</evidence>
<keyword evidence="8 10" id="KW-0413">Isomerase</keyword>
<evidence type="ECO:0000256" key="7">
    <source>
        <dbReference type="ARBA" id="ARBA00023027"/>
    </source>
</evidence>
<evidence type="ECO:0000256" key="5">
    <source>
        <dbReference type="ARBA" id="ARBA00013189"/>
    </source>
</evidence>
<comment type="pathway">
    <text evidence="3 10">Carbohydrate metabolism; galactose metabolism.</text>
</comment>
<dbReference type="NCBIfam" id="TIGR01179">
    <property type="entry name" value="galE"/>
    <property type="match status" value="1"/>
</dbReference>
<evidence type="ECO:0000256" key="6">
    <source>
        <dbReference type="ARBA" id="ARBA00018569"/>
    </source>
</evidence>
<comment type="subunit">
    <text evidence="10">Homodimer.</text>
</comment>
<evidence type="ECO:0000256" key="9">
    <source>
        <dbReference type="ARBA" id="ARBA00023277"/>
    </source>
</evidence>
<dbReference type="RefSeq" id="WP_188444776.1">
    <property type="nucleotide sequence ID" value="NZ_BMDW01000001.1"/>
</dbReference>
<evidence type="ECO:0000313" key="12">
    <source>
        <dbReference type="EMBL" id="GGA34159.1"/>
    </source>
</evidence>
<dbReference type="PANTHER" id="PTHR43725:SF53">
    <property type="entry name" value="UDP-ARABINOSE 4-EPIMERASE 1"/>
    <property type="match status" value="1"/>
</dbReference>
<feature type="domain" description="NAD-dependent epimerase/dehydratase" evidence="11">
    <location>
        <begin position="3"/>
        <end position="251"/>
    </location>
</feature>
<dbReference type="Gene3D" id="3.90.25.10">
    <property type="entry name" value="UDP-galactose 4-epimerase, domain 1"/>
    <property type="match status" value="1"/>
</dbReference>
<comment type="cofactor">
    <cofactor evidence="2 10">
        <name>NAD(+)</name>
        <dbReference type="ChEBI" id="CHEBI:57540"/>
    </cofactor>
</comment>
<evidence type="ECO:0000256" key="2">
    <source>
        <dbReference type="ARBA" id="ARBA00001911"/>
    </source>
</evidence>
<evidence type="ECO:0000256" key="8">
    <source>
        <dbReference type="ARBA" id="ARBA00023235"/>
    </source>
</evidence>
<dbReference type="Proteomes" id="UP000618591">
    <property type="component" value="Unassembled WGS sequence"/>
</dbReference>
<dbReference type="InterPro" id="IPR005886">
    <property type="entry name" value="UDP_G4E"/>
</dbReference>
<dbReference type="EMBL" id="BMDW01000001">
    <property type="protein sequence ID" value="GGA34159.1"/>
    <property type="molecule type" value="Genomic_DNA"/>
</dbReference>